<evidence type="ECO:0000313" key="3">
    <source>
        <dbReference type="WBParaSite" id="Pan_g8805.t1"/>
    </source>
</evidence>
<reference evidence="3" key="2">
    <citation type="submission" date="2020-10" db="UniProtKB">
        <authorList>
            <consortium name="WormBaseParasite"/>
        </authorList>
    </citation>
    <scope>IDENTIFICATION</scope>
</reference>
<reference evidence="2" key="1">
    <citation type="journal article" date="2013" name="Genetics">
        <title>The draft genome and transcriptome of Panagrellus redivivus are shaped by the harsh demands of a free-living lifestyle.</title>
        <authorList>
            <person name="Srinivasan J."/>
            <person name="Dillman A.R."/>
            <person name="Macchietto M.G."/>
            <person name="Heikkinen L."/>
            <person name="Lakso M."/>
            <person name="Fracchia K.M."/>
            <person name="Antoshechkin I."/>
            <person name="Mortazavi A."/>
            <person name="Wong G."/>
            <person name="Sternberg P.W."/>
        </authorList>
    </citation>
    <scope>NUCLEOTIDE SEQUENCE [LARGE SCALE GENOMIC DNA]</scope>
    <source>
        <strain evidence="2">MT8872</strain>
    </source>
</reference>
<dbReference type="AlphaFoldDB" id="A0A7E4WA81"/>
<proteinExistence type="predicted"/>
<organism evidence="2 3">
    <name type="scientific">Panagrellus redivivus</name>
    <name type="common">Microworm</name>
    <dbReference type="NCBI Taxonomy" id="6233"/>
    <lineage>
        <taxon>Eukaryota</taxon>
        <taxon>Metazoa</taxon>
        <taxon>Ecdysozoa</taxon>
        <taxon>Nematoda</taxon>
        <taxon>Chromadorea</taxon>
        <taxon>Rhabditida</taxon>
        <taxon>Tylenchina</taxon>
        <taxon>Panagrolaimomorpha</taxon>
        <taxon>Panagrolaimoidea</taxon>
        <taxon>Panagrolaimidae</taxon>
        <taxon>Panagrellus</taxon>
    </lineage>
</organism>
<feature type="region of interest" description="Disordered" evidence="1">
    <location>
        <begin position="185"/>
        <end position="209"/>
    </location>
</feature>
<evidence type="ECO:0000256" key="1">
    <source>
        <dbReference type="SAM" id="MobiDB-lite"/>
    </source>
</evidence>
<dbReference type="WBParaSite" id="Pan_g8805.t1">
    <property type="protein sequence ID" value="Pan_g8805.t1"/>
    <property type="gene ID" value="Pan_g8805"/>
</dbReference>
<accession>A0A7E4WA81</accession>
<name>A0A7E4WA81_PANRE</name>
<keyword evidence="2" id="KW-1185">Reference proteome</keyword>
<dbReference type="Proteomes" id="UP000492821">
    <property type="component" value="Unassembled WGS sequence"/>
</dbReference>
<evidence type="ECO:0000313" key="2">
    <source>
        <dbReference type="Proteomes" id="UP000492821"/>
    </source>
</evidence>
<protein>
    <submittedName>
        <fullName evidence="3">Origin recognition complex subunit 6</fullName>
    </submittedName>
</protein>
<sequence length="209" mass="23328">MVVIHTWQTRSIEGRDFALNVNDAIKTVANRRSCTDIQHIHCANVALGRIHGYGGLCHQINIHDWSVIKARSYGCSYVARLRVDLFASWLSIAAEMSENDPIYLAMVVVATEIINRDSGVKLDHNALLLMALGTKTFLTRTWECAKQSAATNNNGQLYVTVPDMFNALDDMGICDTSRLKDLDKTPAKPIVRRRKRKNAAPTKTNTSKV</sequence>